<dbReference type="PANTHER" id="PTHR10039:SF10">
    <property type="entry name" value="NACHT DOMAIN-CONTAINING PROTEIN"/>
    <property type="match status" value="1"/>
</dbReference>
<keyword evidence="5" id="KW-1185">Reference proteome</keyword>
<evidence type="ECO:0000256" key="1">
    <source>
        <dbReference type="ARBA" id="ARBA00022737"/>
    </source>
</evidence>
<gene>
    <name evidence="4" type="ORF">GP486_007045</name>
</gene>
<protein>
    <recommendedName>
        <fullName evidence="3">Nephrocystin 3-like N-terminal domain-containing protein</fullName>
    </recommendedName>
</protein>
<feature type="non-terminal residue" evidence="4">
    <location>
        <position position="373"/>
    </location>
</feature>
<accession>A0A9P8IIL9</accession>
<evidence type="ECO:0000313" key="4">
    <source>
        <dbReference type="EMBL" id="KAH0551737.1"/>
    </source>
</evidence>
<dbReference type="AlphaFoldDB" id="A0A9P8IIL9"/>
<dbReference type="Proteomes" id="UP000750711">
    <property type="component" value="Unassembled WGS sequence"/>
</dbReference>
<evidence type="ECO:0000313" key="5">
    <source>
        <dbReference type="Proteomes" id="UP000750711"/>
    </source>
</evidence>
<proteinExistence type="predicted"/>
<keyword evidence="2" id="KW-0175">Coiled coil</keyword>
<dbReference type="EMBL" id="JAGHQM010001806">
    <property type="protein sequence ID" value="KAH0551737.1"/>
    <property type="molecule type" value="Genomic_DNA"/>
</dbReference>
<dbReference type="InterPro" id="IPR056884">
    <property type="entry name" value="NPHP3-like_N"/>
</dbReference>
<evidence type="ECO:0000256" key="2">
    <source>
        <dbReference type="SAM" id="Coils"/>
    </source>
</evidence>
<sequence length="373" mass="42930">MFMNLRNHCPIYSEYQILYPSSTRLQTALCTFYATVVHFCKKALEVIQRKGEPFEVEFGNLQNELLKQNERVRLEIDLASQYAAHQERMAASQERRLSRWRAKLDRDEALDREIQANIRRLKKRRKDLLETLSSYNYKTAFKQARGKRYGATCSWLARTSEFKGWLGDTQSSLFWCHGIRDASIIDELFCCNPINHLFVRFFFCQYDSPESLKANTILGSLIRQCLDVDTMSDSVEADLKQLLGNSPPDFEDLNLLMVKVSSVSQEQFIVIDAIDECEKAERNLLLSALQSLMNSPKVKLKVFLTSGLHIGIELERALRPNYRMPMASPDAHSDIKTYIEDSIAEMRKKEELVVGQPQLIVEIQDALVRGAQG</sequence>
<dbReference type="Pfam" id="PF24883">
    <property type="entry name" value="NPHP3_N"/>
    <property type="match status" value="1"/>
</dbReference>
<organism evidence="4 5">
    <name type="scientific">Trichoglossum hirsutum</name>
    <dbReference type="NCBI Taxonomy" id="265104"/>
    <lineage>
        <taxon>Eukaryota</taxon>
        <taxon>Fungi</taxon>
        <taxon>Dikarya</taxon>
        <taxon>Ascomycota</taxon>
        <taxon>Pezizomycotina</taxon>
        <taxon>Geoglossomycetes</taxon>
        <taxon>Geoglossales</taxon>
        <taxon>Geoglossaceae</taxon>
        <taxon>Trichoglossum</taxon>
    </lineage>
</organism>
<reference evidence="4" key="1">
    <citation type="submission" date="2021-03" db="EMBL/GenBank/DDBJ databases">
        <title>Comparative genomics and phylogenomic investigation of the class Geoglossomycetes provide insights into ecological specialization and systematics.</title>
        <authorList>
            <person name="Melie T."/>
            <person name="Pirro S."/>
            <person name="Miller A.N."/>
            <person name="Quandt A."/>
        </authorList>
    </citation>
    <scope>NUCLEOTIDE SEQUENCE</scope>
    <source>
        <strain evidence="4">CAQ_001_2017</strain>
    </source>
</reference>
<name>A0A9P8IIL9_9PEZI</name>
<evidence type="ECO:0000259" key="3">
    <source>
        <dbReference type="Pfam" id="PF24883"/>
    </source>
</evidence>
<feature type="domain" description="Nephrocystin 3-like N-terminal" evidence="3">
    <location>
        <begin position="152"/>
        <end position="306"/>
    </location>
</feature>
<keyword evidence="1" id="KW-0677">Repeat</keyword>
<dbReference type="PANTHER" id="PTHR10039">
    <property type="entry name" value="AMELOGENIN"/>
    <property type="match status" value="1"/>
</dbReference>
<feature type="coiled-coil region" evidence="2">
    <location>
        <begin position="111"/>
        <end position="138"/>
    </location>
</feature>
<comment type="caution">
    <text evidence="4">The sequence shown here is derived from an EMBL/GenBank/DDBJ whole genome shotgun (WGS) entry which is preliminary data.</text>
</comment>